<dbReference type="InterPro" id="IPR013189">
    <property type="entry name" value="Glyco_hydro_32_C"/>
</dbReference>
<dbReference type="Proteomes" id="UP000092741">
    <property type="component" value="Chromosome 2"/>
</dbReference>
<dbReference type="InterPro" id="IPR023296">
    <property type="entry name" value="Glyco_hydro_beta-prop_sf"/>
</dbReference>
<name>A0AAN0Y739_VIBNA</name>
<keyword evidence="2 4" id="KW-0378">Hydrolase</keyword>
<keyword evidence="8" id="KW-1185">Reference proteome</keyword>
<comment type="similarity">
    <text evidence="1 4">Belongs to the glycosyl hydrolase 32 family.</text>
</comment>
<dbReference type="InterPro" id="IPR013320">
    <property type="entry name" value="ConA-like_dom_sf"/>
</dbReference>
<dbReference type="AlphaFoldDB" id="A0AAN0Y739"/>
<feature type="domain" description="Glycosyl hydrolase family 32 C-terminal" evidence="6">
    <location>
        <begin position="388"/>
        <end position="522"/>
    </location>
</feature>
<evidence type="ECO:0000259" key="6">
    <source>
        <dbReference type="Pfam" id="PF08244"/>
    </source>
</evidence>
<dbReference type="Gene3D" id="2.115.10.20">
    <property type="entry name" value="Glycosyl hydrolase domain, family 43"/>
    <property type="match status" value="1"/>
</dbReference>
<dbReference type="InterPro" id="IPR001362">
    <property type="entry name" value="Glyco_hydro_32"/>
</dbReference>
<evidence type="ECO:0000313" key="7">
    <source>
        <dbReference type="EMBL" id="ANQ14966.1"/>
    </source>
</evidence>
<dbReference type="SUPFAM" id="SSF75005">
    <property type="entry name" value="Arabinanase/levansucrase/invertase"/>
    <property type="match status" value="1"/>
</dbReference>
<dbReference type="SUPFAM" id="SSF49899">
    <property type="entry name" value="Concanavalin A-like lectins/glucanases"/>
    <property type="match status" value="1"/>
</dbReference>
<dbReference type="Pfam" id="PF00251">
    <property type="entry name" value="Glyco_hydro_32N"/>
    <property type="match status" value="1"/>
</dbReference>
<keyword evidence="3 4" id="KW-0326">Glycosidase</keyword>
<gene>
    <name evidence="7" type="ORF">BA890_19740</name>
</gene>
<dbReference type="EMBL" id="CP016346">
    <property type="protein sequence ID" value="ANQ14966.1"/>
    <property type="molecule type" value="Genomic_DNA"/>
</dbReference>
<evidence type="ECO:0000256" key="3">
    <source>
        <dbReference type="ARBA" id="ARBA00023295"/>
    </source>
</evidence>
<feature type="domain" description="Glycosyl hydrolase family 32 N-terminal" evidence="5">
    <location>
        <begin position="57"/>
        <end position="357"/>
    </location>
</feature>
<dbReference type="Gene3D" id="2.60.120.560">
    <property type="entry name" value="Exo-inulinase, domain 1"/>
    <property type="match status" value="1"/>
</dbReference>
<dbReference type="PANTHER" id="PTHR42800">
    <property type="entry name" value="EXOINULINASE INUD (AFU_ORTHOLOGUE AFUA_5G00480)"/>
    <property type="match status" value="1"/>
</dbReference>
<evidence type="ECO:0000313" key="8">
    <source>
        <dbReference type="Proteomes" id="UP000092741"/>
    </source>
</evidence>
<proteinExistence type="inferred from homology"/>
<dbReference type="GO" id="GO:0005737">
    <property type="term" value="C:cytoplasm"/>
    <property type="evidence" value="ECO:0007669"/>
    <property type="project" value="TreeGrafter"/>
</dbReference>
<accession>A0AAN0Y739</accession>
<evidence type="ECO:0000256" key="2">
    <source>
        <dbReference type="ARBA" id="ARBA00022801"/>
    </source>
</evidence>
<dbReference type="KEGG" id="vna:PN96_15890"/>
<evidence type="ECO:0000256" key="1">
    <source>
        <dbReference type="ARBA" id="ARBA00009902"/>
    </source>
</evidence>
<dbReference type="PANTHER" id="PTHR42800:SF1">
    <property type="entry name" value="EXOINULINASE INUD (AFU_ORTHOLOGUE AFUA_5G00480)"/>
    <property type="match status" value="1"/>
</dbReference>
<dbReference type="Pfam" id="PF08244">
    <property type="entry name" value="Glyco_hydro_32C"/>
    <property type="match status" value="1"/>
</dbReference>
<dbReference type="SMART" id="SM00640">
    <property type="entry name" value="Glyco_32"/>
    <property type="match status" value="1"/>
</dbReference>
<dbReference type="CDD" id="cd18622">
    <property type="entry name" value="GH32_Inu-like"/>
    <property type="match status" value="1"/>
</dbReference>
<dbReference type="GeneID" id="70914311"/>
<dbReference type="PROSITE" id="PS51257">
    <property type="entry name" value="PROKAR_LIPOPROTEIN"/>
    <property type="match status" value="1"/>
</dbReference>
<dbReference type="GO" id="GO:0004575">
    <property type="term" value="F:sucrose alpha-glucosidase activity"/>
    <property type="evidence" value="ECO:0007669"/>
    <property type="project" value="TreeGrafter"/>
</dbReference>
<sequence>MRFKLNSLTGITLVTVACASFALFTASLSLSGVELASASSSQFTRPSEWSPYRPAIHITPNRHWMNDPQRPFFIDGVWHFYYLYNADYPNGNGTAWYHMTSKDLVHWQEHGVAIHKYKNGLGDIQTGSAVVDTNNTAGFGAGAIIAIATQQHDGVQRQSLFVSTDGGYHFKEYDDNPIMDNPGAEHWRDPKVIWDEENRQWVMALAEGHKIGFYTSSDLKHWTYQSDFQRDDLGLLECPDLFQLSLDGDPNNIRWVLASGANGFRTGKTTGTAYWIGSWDGKRFIPESEEPQWLDAGADFYAMVSWQDSNLGADQRLESRYAIGWLNNWGYANELPTKAWHGAASSIVRQIKLRTVDGTPVLFSQPIEAIAGLEGDAYTRSAVEVLESSNTSFPKPISDAYRLKVDLDAHSNASEFQLQLKGKDGHFAIVGYDFEHETVFIRRDRDAIASSMPDVYRDERKTVVRAHNGIVKLDIIVDTFTIEVFVNDGEMSLSNLIFGTQDANDLTAVSVGGTTVLRNLELTPLKVTPIQRYSGEGAKK</sequence>
<dbReference type="GO" id="GO:0005987">
    <property type="term" value="P:sucrose catabolic process"/>
    <property type="evidence" value="ECO:0007669"/>
    <property type="project" value="TreeGrafter"/>
</dbReference>
<protein>
    <submittedName>
        <fullName evidence="7">Levanase</fullName>
    </submittedName>
</protein>
<dbReference type="InterPro" id="IPR013148">
    <property type="entry name" value="Glyco_hydro_32_N"/>
</dbReference>
<organism evidence="7 8">
    <name type="scientific">Vibrio natriegens NBRC 15636 = ATCC 14048 = DSM 759</name>
    <dbReference type="NCBI Taxonomy" id="1219067"/>
    <lineage>
        <taxon>Bacteria</taxon>
        <taxon>Pseudomonadati</taxon>
        <taxon>Pseudomonadota</taxon>
        <taxon>Gammaproteobacteria</taxon>
        <taxon>Vibrionales</taxon>
        <taxon>Vibrionaceae</taxon>
        <taxon>Vibrio</taxon>
    </lineage>
</organism>
<evidence type="ECO:0000259" key="5">
    <source>
        <dbReference type="Pfam" id="PF00251"/>
    </source>
</evidence>
<evidence type="ECO:0000256" key="4">
    <source>
        <dbReference type="RuleBase" id="RU362110"/>
    </source>
</evidence>
<dbReference type="RefSeq" id="WP_020333522.1">
    <property type="nucleotide sequence ID" value="NZ_ATFJ01000008.1"/>
</dbReference>
<reference evidence="7 8" key="1">
    <citation type="submission" date="2016-07" db="EMBL/GenBank/DDBJ databases">
        <title>Developing Vibrio natriegens as a novel, fast-growing host for biotechnology.</title>
        <authorList>
            <person name="Weinstock M.T."/>
            <person name="Hesek E.D."/>
            <person name="Wilson C.M."/>
            <person name="Gibson D.G."/>
        </authorList>
    </citation>
    <scope>NUCLEOTIDE SEQUENCE [LARGE SCALE GENOMIC DNA]</scope>
    <source>
        <strain evidence="7 8">ATCC 14048</strain>
    </source>
</reference>